<evidence type="ECO:0000256" key="4">
    <source>
        <dbReference type="ARBA" id="ARBA00023125"/>
    </source>
</evidence>
<evidence type="ECO:0000256" key="7">
    <source>
        <dbReference type="SAM" id="MobiDB-lite"/>
    </source>
</evidence>
<evidence type="ECO:0000256" key="1">
    <source>
        <dbReference type="ARBA" id="ARBA00002190"/>
    </source>
</evidence>
<dbReference type="EMBL" id="BMIL01000005">
    <property type="protein sequence ID" value="GGC64874.1"/>
    <property type="molecule type" value="Genomic_DNA"/>
</dbReference>
<dbReference type="Proteomes" id="UP000651668">
    <property type="component" value="Unassembled WGS sequence"/>
</dbReference>
<dbReference type="AlphaFoldDB" id="A0A916UAC5"/>
<reference evidence="8" key="1">
    <citation type="journal article" date="2014" name="Int. J. Syst. Evol. Microbiol.">
        <title>Complete genome sequence of Corynebacterium casei LMG S-19264T (=DSM 44701T), isolated from a smear-ripened cheese.</title>
        <authorList>
            <consortium name="US DOE Joint Genome Institute (JGI-PGF)"/>
            <person name="Walter F."/>
            <person name="Albersmeier A."/>
            <person name="Kalinowski J."/>
            <person name="Ruckert C."/>
        </authorList>
    </citation>
    <scope>NUCLEOTIDE SEQUENCE</scope>
    <source>
        <strain evidence="8">CGMCC 1.15343</strain>
    </source>
</reference>
<reference evidence="8" key="2">
    <citation type="submission" date="2020-09" db="EMBL/GenBank/DDBJ databases">
        <authorList>
            <person name="Sun Q."/>
            <person name="Zhou Y."/>
        </authorList>
    </citation>
    <scope>NUCLEOTIDE SEQUENCE</scope>
    <source>
        <strain evidence="8">CGMCC 1.15343</strain>
    </source>
</reference>
<dbReference type="InterPro" id="IPR001207">
    <property type="entry name" value="Transposase_mutator"/>
</dbReference>
<sequence length="111" mass="12453">MNMVTQEDFDFESFKREAIAGLYAGKKMTGTDGVLAPMMKHFLESMMTGELVHYFSGSKLAGQPNRKNGKSKKTVRSSGSGEFELETGRDRLSTFELKVVPKRQLIITEKL</sequence>
<dbReference type="GO" id="GO:0006313">
    <property type="term" value="P:DNA transposition"/>
    <property type="evidence" value="ECO:0007669"/>
    <property type="project" value="UniProtKB-UniRule"/>
</dbReference>
<protein>
    <recommendedName>
        <fullName evidence="6">Mutator family transposase</fullName>
    </recommendedName>
</protein>
<gene>
    <name evidence="8" type="ORF">GCM10011387_18160</name>
</gene>
<keyword evidence="5 6" id="KW-0233">DNA recombination</keyword>
<name>A0A916UAC5_9SPHI</name>
<organism evidence="8 9">
    <name type="scientific">Pedobacter quisquiliarum</name>
    <dbReference type="NCBI Taxonomy" id="1834438"/>
    <lineage>
        <taxon>Bacteria</taxon>
        <taxon>Pseudomonadati</taxon>
        <taxon>Bacteroidota</taxon>
        <taxon>Sphingobacteriia</taxon>
        <taxon>Sphingobacteriales</taxon>
        <taxon>Sphingobacteriaceae</taxon>
        <taxon>Pedobacter</taxon>
    </lineage>
</organism>
<evidence type="ECO:0000256" key="2">
    <source>
        <dbReference type="ARBA" id="ARBA00010961"/>
    </source>
</evidence>
<keyword evidence="9" id="KW-1185">Reference proteome</keyword>
<feature type="region of interest" description="Disordered" evidence="7">
    <location>
        <begin position="62"/>
        <end position="85"/>
    </location>
</feature>
<evidence type="ECO:0000256" key="5">
    <source>
        <dbReference type="ARBA" id="ARBA00023172"/>
    </source>
</evidence>
<keyword evidence="6" id="KW-0814">Transposable element</keyword>
<evidence type="ECO:0000313" key="8">
    <source>
        <dbReference type="EMBL" id="GGC64874.1"/>
    </source>
</evidence>
<dbReference type="GO" id="GO:0004803">
    <property type="term" value="F:transposase activity"/>
    <property type="evidence" value="ECO:0007669"/>
    <property type="project" value="UniProtKB-UniRule"/>
</dbReference>
<proteinExistence type="inferred from homology"/>
<keyword evidence="4 6" id="KW-0238">DNA-binding</keyword>
<accession>A0A916UAC5</accession>
<dbReference type="PANTHER" id="PTHR33217">
    <property type="entry name" value="TRANSPOSASE FOR INSERTION SEQUENCE ELEMENT IS1081"/>
    <property type="match status" value="1"/>
</dbReference>
<evidence type="ECO:0000256" key="3">
    <source>
        <dbReference type="ARBA" id="ARBA00022578"/>
    </source>
</evidence>
<comment type="caution">
    <text evidence="8">The sequence shown here is derived from an EMBL/GenBank/DDBJ whole genome shotgun (WGS) entry which is preliminary data.</text>
</comment>
<comment type="similarity">
    <text evidence="2 6">Belongs to the transposase mutator family.</text>
</comment>
<dbReference type="Pfam" id="PF00872">
    <property type="entry name" value="Transposase_mut"/>
    <property type="match status" value="1"/>
</dbReference>
<comment type="function">
    <text evidence="1 6">Required for the transposition of the insertion element.</text>
</comment>
<dbReference type="PANTHER" id="PTHR33217:SF8">
    <property type="entry name" value="MUTATOR FAMILY TRANSPOSASE"/>
    <property type="match status" value="1"/>
</dbReference>
<dbReference type="GO" id="GO:0003677">
    <property type="term" value="F:DNA binding"/>
    <property type="evidence" value="ECO:0007669"/>
    <property type="project" value="UniProtKB-UniRule"/>
</dbReference>
<keyword evidence="3 6" id="KW-0815">Transposition</keyword>
<evidence type="ECO:0000313" key="9">
    <source>
        <dbReference type="Proteomes" id="UP000651668"/>
    </source>
</evidence>
<evidence type="ECO:0000256" key="6">
    <source>
        <dbReference type="RuleBase" id="RU365089"/>
    </source>
</evidence>